<sequence>MTDYGNLPTQPLPLGTNSRPQAVREMPRLRGVRPRADTSGGGLARASRYVAIAGVVSRVTGFARTIVLAALLGTAAVGDAYTGANSLPNMVYELLLGSVFASAVVPLLTRARRHGRKHSREFTQRVLVAAVLGLGAVTLVTVLCAPLIVRVFVGDSDQRELTTWFAYLLLPEIFFYGVTVLLTAVLNVRDSFAAAAWAPVVNNVIVLLTGGIFALLPGPITLTPASMTTAQVLTIGIGTTSGIVGQAVWVVFALRRNGFEWKWRVRPIPYTWRPVRAGMPVLGWILVYAAISQVGVAVTMRVAFSHGGVSIYTYADLLFQVPYGILAASLLTVLMPRISRSAAAGDRAAVIADLGRGARYLTVALVPMSMAMGLLGPVLAAVVFTGRVDAQAAGLIGTAIASSAFGLAPFALVMLQMRVFYAHNNTRTPTLINIAMVVTKVAVVACSVTVFSDGAVVVMLSVASSLSYVVGAIMGHALLRRHYGLLGFSTVAVTFTRVIWATATAGWSCVAIMAITRHAVPDPLVEHLVTLAAGTSVGLVVFLLAAKAIGIPEVRNARALLAA</sequence>
<feature type="transmembrane region" description="Helical" evidence="9">
    <location>
        <begin position="200"/>
        <end position="220"/>
    </location>
</feature>
<feature type="transmembrane region" description="Helical" evidence="9">
    <location>
        <begin position="360"/>
        <end position="384"/>
    </location>
</feature>
<name>A0A511MC90_9NOCA</name>
<evidence type="ECO:0000313" key="11">
    <source>
        <dbReference type="Proteomes" id="UP000321424"/>
    </source>
</evidence>
<dbReference type="PANTHER" id="PTHR47019:SF1">
    <property type="entry name" value="LIPID II FLIPPASE MURJ"/>
    <property type="match status" value="1"/>
</dbReference>
<evidence type="ECO:0000256" key="1">
    <source>
        <dbReference type="ARBA" id="ARBA00004651"/>
    </source>
</evidence>
<evidence type="ECO:0000256" key="5">
    <source>
        <dbReference type="ARBA" id="ARBA00022984"/>
    </source>
</evidence>
<feature type="transmembrane region" description="Helical" evidence="9">
    <location>
        <begin position="457"/>
        <end position="479"/>
    </location>
</feature>
<evidence type="ECO:0000256" key="8">
    <source>
        <dbReference type="SAM" id="MobiDB-lite"/>
    </source>
</evidence>
<dbReference type="GO" id="GO:0015648">
    <property type="term" value="F:lipid-linked peptidoglycan transporter activity"/>
    <property type="evidence" value="ECO:0007669"/>
    <property type="project" value="TreeGrafter"/>
</dbReference>
<evidence type="ECO:0000256" key="6">
    <source>
        <dbReference type="ARBA" id="ARBA00022989"/>
    </source>
</evidence>
<proteinExistence type="predicted"/>
<dbReference type="GO" id="GO:0008360">
    <property type="term" value="P:regulation of cell shape"/>
    <property type="evidence" value="ECO:0007669"/>
    <property type="project" value="UniProtKB-KW"/>
</dbReference>
<evidence type="ECO:0000256" key="7">
    <source>
        <dbReference type="ARBA" id="ARBA00023136"/>
    </source>
</evidence>
<dbReference type="PRINTS" id="PR01806">
    <property type="entry name" value="VIRFACTRMVIN"/>
</dbReference>
<gene>
    <name evidence="10" type="primary">mviN</name>
    <name evidence="10" type="ORF">NN4_28140</name>
</gene>
<keyword evidence="7 9" id="KW-0472">Membrane</keyword>
<evidence type="ECO:0000256" key="2">
    <source>
        <dbReference type="ARBA" id="ARBA00022475"/>
    </source>
</evidence>
<protein>
    <submittedName>
        <fullName evidence="10">Lipid II flippase MurJ</fullName>
    </submittedName>
</protein>
<evidence type="ECO:0000313" key="10">
    <source>
        <dbReference type="EMBL" id="GEM38295.1"/>
    </source>
</evidence>
<feature type="transmembrane region" description="Helical" evidence="9">
    <location>
        <begin position="491"/>
        <end position="515"/>
    </location>
</feature>
<dbReference type="Proteomes" id="UP000321424">
    <property type="component" value="Unassembled WGS sequence"/>
</dbReference>
<comment type="subcellular location">
    <subcellularLocation>
        <location evidence="1">Cell membrane</location>
        <topology evidence="1">Multi-pass membrane protein</topology>
    </subcellularLocation>
</comment>
<comment type="caution">
    <text evidence="10">The sequence shown here is derived from an EMBL/GenBank/DDBJ whole genome shotgun (WGS) entry which is preliminary data.</text>
</comment>
<feature type="transmembrane region" description="Helical" evidence="9">
    <location>
        <begin position="275"/>
        <end position="297"/>
    </location>
</feature>
<dbReference type="CDD" id="cd13123">
    <property type="entry name" value="MATE_MurJ_like"/>
    <property type="match status" value="1"/>
</dbReference>
<feature type="transmembrane region" description="Helical" evidence="9">
    <location>
        <begin position="431"/>
        <end position="451"/>
    </location>
</feature>
<feature type="transmembrane region" description="Helical" evidence="9">
    <location>
        <begin position="128"/>
        <end position="152"/>
    </location>
</feature>
<dbReference type="EMBL" id="BJXA01000015">
    <property type="protein sequence ID" value="GEM38295.1"/>
    <property type="molecule type" value="Genomic_DNA"/>
</dbReference>
<dbReference type="GO" id="GO:0034204">
    <property type="term" value="P:lipid translocation"/>
    <property type="evidence" value="ECO:0007669"/>
    <property type="project" value="TreeGrafter"/>
</dbReference>
<reference evidence="10 11" key="1">
    <citation type="submission" date="2019-07" db="EMBL/GenBank/DDBJ databases">
        <title>Whole genome shotgun sequence of Nocardia ninae NBRC 108245.</title>
        <authorList>
            <person name="Hosoyama A."/>
            <person name="Uohara A."/>
            <person name="Ohji S."/>
            <person name="Ichikawa N."/>
        </authorList>
    </citation>
    <scope>NUCLEOTIDE SEQUENCE [LARGE SCALE GENOMIC DNA]</scope>
    <source>
        <strain evidence="10 11">NBRC 108245</strain>
    </source>
</reference>
<dbReference type="NCBIfam" id="TIGR01695">
    <property type="entry name" value="murJ_mviN"/>
    <property type="match status" value="1"/>
</dbReference>
<keyword evidence="2" id="KW-1003">Cell membrane</keyword>
<feature type="transmembrane region" description="Helical" evidence="9">
    <location>
        <begin position="527"/>
        <end position="546"/>
    </location>
</feature>
<dbReference type="InterPro" id="IPR004268">
    <property type="entry name" value="MurJ"/>
</dbReference>
<feature type="transmembrane region" description="Helical" evidence="9">
    <location>
        <begin position="90"/>
        <end position="108"/>
    </location>
</feature>
<dbReference type="GO" id="GO:0009252">
    <property type="term" value="P:peptidoglycan biosynthetic process"/>
    <property type="evidence" value="ECO:0007669"/>
    <property type="project" value="UniProtKB-KW"/>
</dbReference>
<keyword evidence="6 9" id="KW-1133">Transmembrane helix</keyword>
<keyword evidence="4" id="KW-0133">Cell shape</keyword>
<keyword evidence="3 9" id="KW-0812">Transmembrane</keyword>
<organism evidence="10 11">
    <name type="scientific">Nocardia ninae NBRC 108245</name>
    <dbReference type="NCBI Taxonomy" id="1210091"/>
    <lineage>
        <taxon>Bacteria</taxon>
        <taxon>Bacillati</taxon>
        <taxon>Actinomycetota</taxon>
        <taxon>Actinomycetes</taxon>
        <taxon>Mycobacteriales</taxon>
        <taxon>Nocardiaceae</taxon>
        <taxon>Nocardia</taxon>
    </lineage>
</organism>
<dbReference type="AlphaFoldDB" id="A0A511MC90"/>
<keyword evidence="5" id="KW-0573">Peptidoglycan synthesis</keyword>
<keyword evidence="11" id="KW-1185">Reference proteome</keyword>
<accession>A0A511MC90</accession>
<feature type="transmembrane region" description="Helical" evidence="9">
    <location>
        <begin position="390"/>
        <end position="415"/>
    </location>
</feature>
<evidence type="ECO:0000256" key="4">
    <source>
        <dbReference type="ARBA" id="ARBA00022960"/>
    </source>
</evidence>
<evidence type="ECO:0000256" key="9">
    <source>
        <dbReference type="SAM" id="Phobius"/>
    </source>
</evidence>
<dbReference type="Pfam" id="PF03023">
    <property type="entry name" value="MurJ"/>
    <property type="match status" value="1"/>
</dbReference>
<dbReference type="InterPro" id="IPR051050">
    <property type="entry name" value="Lipid_II_flippase_MurJ/MviN"/>
</dbReference>
<feature type="transmembrane region" description="Helical" evidence="9">
    <location>
        <begin position="232"/>
        <end position="254"/>
    </location>
</feature>
<feature type="transmembrane region" description="Helical" evidence="9">
    <location>
        <begin position="164"/>
        <end position="188"/>
    </location>
</feature>
<feature type="region of interest" description="Disordered" evidence="8">
    <location>
        <begin position="1"/>
        <end position="41"/>
    </location>
</feature>
<feature type="transmembrane region" description="Helical" evidence="9">
    <location>
        <begin position="317"/>
        <end position="339"/>
    </location>
</feature>
<dbReference type="GO" id="GO:0005886">
    <property type="term" value="C:plasma membrane"/>
    <property type="evidence" value="ECO:0007669"/>
    <property type="project" value="UniProtKB-SubCell"/>
</dbReference>
<evidence type="ECO:0000256" key="3">
    <source>
        <dbReference type="ARBA" id="ARBA00022692"/>
    </source>
</evidence>
<dbReference type="PANTHER" id="PTHR47019">
    <property type="entry name" value="LIPID II FLIPPASE MURJ"/>
    <property type="match status" value="1"/>
</dbReference>